<dbReference type="SUPFAM" id="SSF53850">
    <property type="entry name" value="Periplasmic binding protein-like II"/>
    <property type="match status" value="1"/>
</dbReference>
<dbReference type="InterPro" id="IPR036390">
    <property type="entry name" value="WH_DNA-bd_sf"/>
</dbReference>
<dbReference type="Proteomes" id="UP001151081">
    <property type="component" value="Unassembled WGS sequence"/>
</dbReference>
<evidence type="ECO:0000256" key="3">
    <source>
        <dbReference type="ARBA" id="ARBA00023125"/>
    </source>
</evidence>
<dbReference type="InterPro" id="IPR000847">
    <property type="entry name" value="LysR_HTH_N"/>
</dbReference>
<dbReference type="PANTHER" id="PTHR30346">
    <property type="entry name" value="TRANSCRIPTIONAL DUAL REGULATOR HCAR-RELATED"/>
    <property type="match status" value="1"/>
</dbReference>
<evidence type="ECO:0000256" key="1">
    <source>
        <dbReference type="ARBA" id="ARBA00009437"/>
    </source>
</evidence>
<evidence type="ECO:0000313" key="7">
    <source>
        <dbReference type="Proteomes" id="UP001151081"/>
    </source>
</evidence>
<dbReference type="InterPro" id="IPR005119">
    <property type="entry name" value="LysR_subst-bd"/>
</dbReference>
<dbReference type="PROSITE" id="PS50931">
    <property type="entry name" value="HTH_LYSR"/>
    <property type="match status" value="1"/>
</dbReference>
<keyword evidence="4" id="KW-0804">Transcription</keyword>
<evidence type="ECO:0000256" key="4">
    <source>
        <dbReference type="ARBA" id="ARBA00023163"/>
    </source>
</evidence>
<evidence type="ECO:0000313" key="6">
    <source>
        <dbReference type="EMBL" id="MDC3986312.1"/>
    </source>
</evidence>
<keyword evidence="2" id="KW-0805">Transcription regulation</keyword>
<protein>
    <submittedName>
        <fullName evidence="6">LysR family transcriptional regulator</fullName>
    </submittedName>
</protein>
<dbReference type="Pfam" id="PF00126">
    <property type="entry name" value="HTH_1"/>
    <property type="match status" value="1"/>
</dbReference>
<dbReference type="CDD" id="cd08414">
    <property type="entry name" value="PBP2_LTTR_aromatics_like"/>
    <property type="match status" value="1"/>
</dbReference>
<dbReference type="PRINTS" id="PR00039">
    <property type="entry name" value="HTHLYSR"/>
</dbReference>
<dbReference type="GO" id="GO:0003677">
    <property type="term" value="F:DNA binding"/>
    <property type="evidence" value="ECO:0007669"/>
    <property type="project" value="UniProtKB-KW"/>
</dbReference>
<dbReference type="RefSeq" id="WP_272425490.1">
    <property type="nucleotide sequence ID" value="NZ_JAGTJJ010000037.1"/>
</dbReference>
<dbReference type="SUPFAM" id="SSF46785">
    <property type="entry name" value="Winged helix' DNA-binding domain"/>
    <property type="match status" value="1"/>
</dbReference>
<comment type="similarity">
    <text evidence="1">Belongs to the LysR transcriptional regulatory family.</text>
</comment>
<evidence type="ECO:0000256" key="2">
    <source>
        <dbReference type="ARBA" id="ARBA00023015"/>
    </source>
</evidence>
<dbReference type="Gene3D" id="1.10.10.10">
    <property type="entry name" value="Winged helix-like DNA-binding domain superfamily/Winged helix DNA-binding domain"/>
    <property type="match status" value="1"/>
</dbReference>
<dbReference type="Pfam" id="PF03466">
    <property type="entry name" value="LysR_substrate"/>
    <property type="match status" value="1"/>
</dbReference>
<dbReference type="GO" id="GO:0032993">
    <property type="term" value="C:protein-DNA complex"/>
    <property type="evidence" value="ECO:0007669"/>
    <property type="project" value="TreeGrafter"/>
</dbReference>
<dbReference type="FunFam" id="1.10.10.10:FF:000001">
    <property type="entry name" value="LysR family transcriptional regulator"/>
    <property type="match status" value="1"/>
</dbReference>
<keyword evidence="3" id="KW-0238">DNA-binding</keyword>
<dbReference type="PANTHER" id="PTHR30346:SF0">
    <property type="entry name" value="HCA OPERON TRANSCRIPTIONAL ACTIVATOR HCAR"/>
    <property type="match status" value="1"/>
</dbReference>
<dbReference type="InterPro" id="IPR036388">
    <property type="entry name" value="WH-like_DNA-bd_sf"/>
</dbReference>
<gene>
    <name evidence="6" type="ORF">KEG57_37885</name>
</gene>
<organism evidence="6 7">
    <name type="scientific">Polyangium jinanense</name>
    <dbReference type="NCBI Taxonomy" id="2829994"/>
    <lineage>
        <taxon>Bacteria</taxon>
        <taxon>Pseudomonadati</taxon>
        <taxon>Myxococcota</taxon>
        <taxon>Polyangia</taxon>
        <taxon>Polyangiales</taxon>
        <taxon>Polyangiaceae</taxon>
        <taxon>Polyangium</taxon>
    </lineage>
</organism>
<reference evidence="6 7" key="1">
    <citation type="submission" date="2021-04" db="EMBL/GenBank/DDBJ databases">
        <title>Genome analysis of Polyangium sp.</title>
        <authorList>
            <person name="Li Y."/>
            <person name="Wang J."/>
        </authorList>
    </citation>
    <scope>NUCLEOTIDE SEQUENCE [LARGE SCALE GENOMIC DNA]</scope>
    <source>
        <strain evidence="6 7">SDU14</strain>
    </source>
</reference>
<proteinExistence type="inferred from homology"/>
<evidence type="ECO:0000259" key="5">
    <source>
        <dbReference type="PROSITE" id="PS50931"/>
    </source>
</evidence>
<dbReference type="Gene3D" id="3.40.190.10">
    <property type="entry name" value="Periplasmic binding protein-like II"/>
    <property type="match status" value="2"/>
</dbReference>
<dbReference type="EMBL" id="JAGTJJ010000037">
    <property type="protein sequence ID" value="MDC3986312.1"/>
    <property type="molecule type" value="Genomic_DNA"/>
</dbReference>
<accession>A0A9X3X9Q9</accession>
<keyword evidence="7" id="KW-1185">Reference proteome</keyword>
<feature type="domain" description="HTH lysR-type" evidence="5">
    <location>
        <begin position="1"/>
        <end position="58"/>
    </location>
</feature>
<sequence length="310" mass="34440">MELRHLRYFLTVAEEKHFGRAARRLRMTQPPLSRQIQELEAELGFELFDRARRRVELTPAGVVFLGRIRGLLEALDLAVHEARRASVGEIGRVAVSYISSLAYSGITDLLRAFHERFPKVEIALREMSPQAQIDALKEGTIDVGLLRGRVDDASLSFACVARDPLVAVLPAGHRLAEHKRIPLGMLAHEPFVIFPRQRSPAFFDQIMAFCRDASFTPRIVQEAPQLDDIVSLVAAGFGLAIMPGSIRRAGRKGLAIRPIVGAPRATLYIVWRADDTAPALREFIGFVRSTFVKKKKADQRRTASVGSAIG</sequence>
<comment type="caution">
    <text evidence="6">The sequence shown here is derived from an EMBL/GenBank/DDBJ whole genome shotgun (WGS) entry which is preliminary data.</text>
</comment>
<dbReference type="AlphaFoldDB" id="A0A9X3X9Q9"/>
<name>A0A9X3X9Q9_9BACT</name>
<dbReference type="GO" id="GO:0003700">
    <property type="term" value="F:DNA-binding transcription factor activity"/>
    <property type="evidence" value="ECO:0007669"/>
    <property type="project" value="InterPro"/>
</dbReference>